<evidence type="ECO:0000259" key="2">
    <source>
        <dbReference type="Pfam" id="PF13400"/>
    </source>
</evidence>
<sequence>MKKKSVIILKNQKGASAVIVAIVLAVLLGFTALAIDVGYMYATRNELQNIADAAALAATGKLGNIYSGMDFILQQTYNASADQDDINLAATSVALLNKGAGKSITIDPNDIIISKWNWESGPDQVLSENLNQPDAVRVTARREGGVNNAVSTFFARIFSLFGGSHETFEVSAVATAALSGPSFVEEGELILPFGLASSWFEDSNGDGIPDCSDTVTFKSNDDCAGWHDFIYEPPYKKPKFDGDPEATSDLGQKCLNFIINSDGGEEWLLTHFGGYYGESITYDEIWSEVSPSSQSGETEFYFTEGVNSLITNPGSTNWIAWVEDKEIVDVDNEDWPGGYSAPTKKPAPLAALFDFFRFRDGDGNDSIWTASVPVYYSPDPCDPVNGYNTIIGYAILEVWGINPPPDSTMDVKITCELFYIDGRGGGGNFGNVKGTIPNLVQ</sequence>
<name>A0A1H2ERS6_9BACT</name>
<proteinExistence type="predicted"/>
<evidence type="ECO:0000259" key="1">
    <source>
        <dbReference type="Pfam" id="PF09977"/>
    </source>
</evidence>
<organism evidence="3 4">
    <name type="scientific">Desulfobacula phenolica</name>
    <dbReference type="NCBI Taxonomy" id="90732"/>
    <lineage>
        <taxon>Bacteria</taxon>
        <taxon>Pseudomonadati</taxon>
        <taxon>Thermodesulfobacteriota</taxon>
        <taxon>Desulfobacteria</taxon>
        <taxon>Desulfobacterales</taxon>
        <taxon>Desulfobacteraceae</taxon>
        <taxon>Desulfobacula</taxon>
    </lineage>
</organism>
<feature type="domain" description="DUF2134" evidence="1">
    <location>
        <begin position="74"/>
        <end position="176"/>
    </location>
</feature>
<dbReference type="AlphaFoldDB" id="A0A1H2ERS6"/>
<dbReference type="RefSeq" id="WP_175530294.1">
    <property type="nucleotide sequence ID" value="NZ_FNLL01000003.1"/>
</dbReference>
<accession>A0A1H2ERS6</accession>
<dbReference type="InterPro" id="IPR018705">
    <property type="entry name" value="DUF2134_membrane"/>
</dbReference>
<gene>
    <name evidence="3" type="ORF">SAMN04487931_103317</name>
</gene>
<protein>
    <submittedName>
        <fullName evidence="3">Flp pilus assembly protein TadG</fullName>
    </submittedName>
</protein>
<dbReference type="EMBL" id="FNLL01000003">
    <property type="protein sequence ID" value="SDT97882.1"/>
    <property type="molecule type" value="Genomic_DNA"/>
</dbReference>
<dbReference type="Proteomes" id="UP000199608">
    <property type="component" value="Unassembled WGS sequence"/>
</dbReference>
<reference evidence="4" key="1">
    <citation type="submission" date="2016-10" db="EMBL/GenBank/DDBJ databases">
        <authorList>
            <person name="Varghese N."/>
            <person name="Submissions S."/>
        </authorList>
    </citation>
    <scope>NUCLEOTIDE SEQUENCE [LARGE SCALE GENOMIC DNA]</scope>
    <source>
        <strain evidence="4">DSM 3384</strain>
    </source>
</reference>
<evidence type="ECO:0000313" key="4">
    <source>
        <dbReference type="Proteomes" id="UP000199608"/>
    </source>
</evidence>
<feature type="domain" description="Putative Flp pilus-assembly TadG-like N-terminal" evidence="2">
    <location>
        <begin position="14"/>
        <end position="58"/>
    </location>
</feature>
<dbReference type="InterPro" id="IPR028087">
    <property type="entry name" value="Tad_N"/>
</dbReference>
<dbReference type="Pfam" id="PF09977">
    <property type="entry name" value="Tad_C"/>
    <property type="match status" value="1"/>
</dbReference>
<dbReference type="Pfam" id="PF13400">
    <property type="entry name" value="Tad"/>
    <property type="match status" value="1"/>
</dbReference>
<keyword evidence="4" id="KW-1185">Reference proteome</keyword>
<evidence type="ECO:0000313" key="3">
    <source>
        <dbReference type="EMBL" id="SDT97882.1"/>
    </source>
</evidence>